<dbReference type="PROSITE" id="PS51194">
    <property type="entry name" value="HELICASE_CTER"/>
    <property type="match status" value="1"/>
</dbReference>
<dbReference type="Proteomes" id="UP000307440">
    <property type="component" value="Unassembled WGS sequence"/>
</dbReference>
<dbReference type="Gene3D" id="1.10.3380.10">
    <property type="entry name" value="Sec63 N-terminal domain-like domain"/>
    <property type="match status" value="1"/>
</dbReference>
<dbReference type="Pfam" id="PF23445">
    <property type="entry name" value="WHD_SNRNP200"/>
    <property type="match status" value="1"/>
</dbReference>
<dbReference type="Pfam" id="PF00270">
    <property type="entry name" value="DEAD"/>
    <property type="match status" value="1"/>
</dbReference>
<evidence type="ECO:0000259" key="13">
    <source>
        <dbReference type="PROSITE" id="PS51192"/>
    </source>
</evidence>
<dbReference type="SUPFAM" id="SSF158702">
    <property type="entry name" value="Sec63 N-terminal domain-like"/>
    <property type="match status" value="1"/>
</dbReference>
<dbReference type="SMART" id="SM00487">
    <property type="entry name" value="DEXDc"/>
    <property type="match status" value="1"/>
</dbReference>
<dbReference type="InterPro" id="IPR011545">
    <property type="entry name" value="DEAD/DEAH_box_helicase_dom"/>
</dbReference>
<comment type="catalytic activity">
    <reaction evidence="8">
        <text>Couples ATP hydrolysis with the unwinding of duplex DNA by translocating in the 3'-5' direction.</text>
        <dbReference type="EC" id="5.6.2.4"/>
    </reaction>
</comment>
<evidence type="ECO:0000256" key="8">
    <source>
        <dbReference type="ARBA" id="ARBA00034617"/>
    </source>
</evidence>
<dbReference type="EMBL" id="ML210147">
    <property type="protein sequence ID" value="TFK30070.1"/>
    <property type="molecule type" value="Genomic_DNA"/>
</dbReference>
<dbReference type="Pfam" id="PF00271">
    <property type="entry name" value="Helicase_C"/>
    <property type="match status" value="1"/>
</dbReference>
<feature type="domain" description="Helicase ATP-binding" evidence="13">
    <location>
        <begin position="94"/>
        <end position="282"/>
    </location>
</feature>
<feature type="region of interest" description="Disordered" evidence="11">
    <location>
        <begin position="953"/>
        <end position="991"/>
    </location>
</feature>
<dbReference type="AlphaFoldDB" id="A0A5C3LB97"/>
<dbReference type="PANTHER" id="PTHR47835">
    <property type="entry name" value="HFM1, ATP DEPENDENT DNA HELICASE HOMOLOG"/>
    <property type="match status" value="1"/>
</dbReference>
<dbReference type="SMART" id="SM00973">
    <property type="entry name" value="Sec63"/>
    <property type="match status" value="1"/>
</dbReference>
<keyword evidence="7" id="KW-0469">Meiosis</keyword>
<dbReference type="PROSITE" id="PS51192">
    <property type="entry name" value="HELICASE_ATP_BIND_1"/>
    <property type="match status" value="1"/>
</dbReference>
<feature type="domain" description="Helicase C-terminal" evidence="14">
    <location>
        <begin position="325"/>
        <end position="513"/>
    </location>
</feature>
<keyword evidence="16" id="KW-1185">Reference proteome</keyword>
<keyword evidence="4" id="KW-0347">Helicase</keyword>
<dbReference type="Gene3D" id="3.40.50.300">
    <property type="entry name" value="P-loop containing nucleotide triphosphate hydrolases"/>
    <property type="match status" value="2"/>
</dbReference>
<evidence type="ECO:0000256" key="7">
    <source>
        <dbReference type="ARBA" id="ARBA00023254"/>
    </source>
</evidence>
<evidence type="ECO:0000256" key="11">
    <source>
        <dbReference type="SAM" id="MobiDB-lite"/>
    </source>
</evidence>
<dbReference type="CDD" id="cd18795">
    <property type="entry name" value="SF2_C_Ski2"/>
    <property type="match status" value="1"/>
</dbReference>
<evidence type="ECO:0000256" key="6">
    <source>
        <dbReference type="ARBA" id="ARBA00023235"/>
    </source>
</evidence>
<feature type="region of interest" description="Disordered" evidence="11">
    <location>
        <begin position="1003"/>
        <end position="1048"/>
    </location>
</feature>
<evidence type="ECO:0000256" key="9">
    <source>
        <dbReference type="ARBA" id="ARBA00034808"/>
    </source>
</evidence>
<dbReference type="OrthoDB" id="5575at2759"/>
<name>A0A5C3LB97_COPMA</name>
<evidence type="ECO:0000256" key="12">
    <source>
        <dbReference type="SAM" id="SignalP"/>
    </source>
</evidence>
<comment type="similarity">
    <text evidence="1">Belongs to the helicase family. SKI2 subfamily.</text>
</comment>
<dbReference type="Pfam" id="PF02889">
    <property type="entry name" value="Sec63"/>
    <property type="match status" value="1"/>
</dbReference>
<dbReference type="SMART" id="SM00490">
    <property type="entry name" value="HELICc"/>
    <property type="match status" value="1"/>
</dbReference>
<feature type="chain" id="PRO_5022740987" description="DNA 3'-5' helicase" evidence="12">
    <location>
        <begin position="20"/>
        <end position="1231"/>
    </location>
</feature>
<evidence type="ECO:0000256" key="1">
    <source>
        <dbReference type="ARBA" id="ARBA00010140"/>
    </source>
</evidence>
<evidence type="ECO:0000256" key="2">
    <source>
        <dbReference type="ARBA" id="ARBA00022741"/>
    </source>
</evidence>
<evidence type="ECO:0000259" key="14">
    <source>
        <dbReference type="PROSITE" id="PS51194"/>
    </source>
</evidence>
<keyword evidence="5" id="KW-0067">ATP-binding</keyword>
<dbReference type="GO" id="GO:0005524">
    <property type="term" value="F:ATP binding"/>
    <property type="evidence" value="ECO:0007669"/>
    <property type="project" value="UniProtKB-KW"/>
</dbReference>
<dbReference type="InterPro" id="IPR057842">
    <property type="entry name" value="WH_MER3"/>
</dbReference>
<reference evidence="15 16" key="1">
    <citation type="journal article" date="2019" name="Nat. Ecol. Evol.">
        <title>Megaphylogeny resolves global patterns of mushroom evolution.</title>
        <authorList>
            <person name="Varga T."/>
            <person name="Krizsan K."/>
            <person name="Foldi C."/>
            <person name="Dima B."/>
            <person name="Sanchez-Garcia M."/>
            <person name="Sanchez-Ramirez S."/>
            <person name="Szollosi G.J."/>
            <person name="Szarkandi J.G."/>
            <person name="Papp V."/>
            <person name="Albert L."/>
            <person name="Andreopoulos W."/>
            <person name="Angelini C."/>
            <person name="Antonin V."/>
            <person name="Barry K.W."/>
            <person name="Bougher N.L."/>
            <person name="Buchanan P."/>
            <person name="Buyck B."/>
            <person name="Bense V."/>
            <person name="Catcheside P."/>
            <person name="Chovatia M."/>
            <person name="Cooper J."/>
            <person name="Damon W."/>
            <person name="Desjardin D."/>
            <person name="Finy P."/>
            <person name="Geml J."/>
            <person name="Haridas S."/>
            <person name="Hughes K."/>
            <person name="Justo A."/>
            <person name="Karasinski D."/>
            <person name="Kautmanova I."/>
            <person name="Kiss B."/>
            <person name="Kocsube S."/>
            <person name="Kotiranta H."/>
            <person name="LaButti K.M."/>
            <person name="Lechner B.E."/>
            <person name="Liimatainen K."/>
            <person name="Lipzen A."/>
            <person name="Lukacs Z."/>
            <person name="Mihaltcheva S."/>
            <person name="Morgado L.N."/>
            <person name="Niskanen T."/>
            <person name="Noordeloos M.E."/>
            <person name="Ohm R.A."/>
            <person name="Ortiz-Santana B."/>
            <person name="Ovrebo C."/>
            <person name="Racz N."/>
            <person name="Riley R."/>
            <person name="Savchenko A."/>
            <person name="Shiryaev A."/>
            <person name="Soop K."/>
            <person name="Spirin V."/>
            <person name="Szebenyi C."/>
            <person name="Tomsovsky M."/>
            <person name="Tulloss R.E."/>
            <person name="Uehling J."/>
            <person name="Grigoriev I.V."/>
            <person name="Vagvolgyi C."/>
            <person name="Papp T."/>
            <person name="Martin F.M."/>
            <person name="Miettinen O."/>
            <person name="Hibbett D.S."/>
            <person name="Nagy L.G."/>
        </authorList>
    </citation>
    <scope>NUCLEOTIDE SEQUENCE [LARGE SCALE GENOMIC DNA]</scope>
    <source>
        <strain evidence="15 16">CBS 121175</strain>
    </source>
</reference>
<dbReference type="SUPFAM" id="SSF46785">
    <property type="entry name" value="Winged helix' DNA-binding domain"/>
    <property type="match status" value="1"/>
</dbReference>
<evidence type="ECO:0000313" key="16">
    <source>
        <dbReference type="Proteomes" id="UP000307440"/>
    </source>
</evidence>
<evidence type="ECO:0000256" key="3">
    <source>
        <dbReference type="ARBA" id="ARBA00022801"/>
    </source>
</evidence>
<keyword evidence="12" id="KW-0732">Signal</keyword>
<dbReference type="InterPro" id="IPR027417">
    <property type="entry name" value="P-loop_NTPase"/>
</dbReference>
<dbReference type="GO" id="GO:0051321">
    <property type="term" value="P:meiotic cell cycle"/>
    <property type="evidence" value="ECO:0007669"/>
    <property type="project" value="UniProtKB-KW"/>
</dbReference>
<dbReference type="SUPFAM" id="SSF52540">
    <property type="entry name" value="P-loop containing nucleoside triphosphate hydrolases"/>
    <property type="match status" value="1"/>
</dbReference>
<dbReference type="InterPro" id="IPR004179">
    <property type="entry name" value="Sec63-dom"/>
</dbReference>
<evidence type="ECO:0000313" key="15">
    <source>
        <dbReference type="EMBL" id="TFK30070.1"/>
    </source>
</evidence>
<dbReference type="Gene3D" id="1.10.10.10">
    <property type="entry name" value="Winged helix-like DNA-binding domain superfamily/Winged helix DNA-binding domain"/>
    <property type="match status" value="1"/>
</dbReference>
<dbReference type="InterPro" id="IPR001650">
    <property type="entry name" value="Helicase_C-like"/>
</dbReference>
<keyword evidence="6" id="KW-0413">Isomerase</keyword>
<dbReference type="InterPro" id="IPR036388">
    <property type="entry name" value="WH-like_DNA-bd_sf"/>
</dbReference>
<keyword evidence="2" id="KW-0547">Nucleotide-binding</keyword>
<dbReference type="InterPro" id="IPR014001">
    <property type="entry name" value="Helicase_ATP-bd"/>
</dbReference>
<dbReference type="STRING" id="230819.A0A5C3LB97"/>
<dbReference type="FunFam" id="1.10.10.10:FF:000012">
    <property type="entry name" value="U5 small nuclear ribonucleoprotein helicase"/>
    <property type="match status" value="1"/>
</dbReference>
<dbReference type="InterPro" id="IPR052247">
    <property type="entry name" value="Meiotic_Crossover_Helicase"/>
</dbReference>
<dbReference type="GO" id="GO:0016787">
    <property type="term" value="F:hydrolase activity"/>
    <property type="evidence" value="ECO:0007669"/>
    <property type="project" value="UniProtKB-KW"/>
</dbReference>
<proteinExistence type="inferred from homology"/>
<dbReference type="PANTHER" id="PTHR47835:SF3">
    <property type="entry name" value="HELICASE FOR MEIOSIS 1"/>
    <property type="match status" value="1"/>
</dbReference>
<evidence type="ECO:0000256" key="10">
    <source>
        <dbReference type="ARBA" id="ARBA00048988"/>
    </source>
</evidence>
<dbReference type="GO" id="GO:0003676">
    <property type="term" value="F:nucleic acid binding"/>
    <property type="evidence" value="ECO:0007669"/>
    <property type="project" value="InterPro"/>
</dbReference>
<organism evidence="15 16">
    <name type="scientific">Coprinopsis marcescibilis</name>
    <name type="common">Agaric fungus</name>
    <name type="synonym">Psathyrella marcescibilis</name>
    <dbReference type="NCBI Taxonomy" id="230819"/>
    <lineage>
        <taxon>Eukaryota</taxon>
        <taxon>Fungi</taxon>
        <taxon>Dikarya</taxon>
        <taxon>Basidiomycota</taxon>
        <taxon>Agaricomycotina</taxon>
        <taxon>Agaricomycetes</taxon>
        <taxon>Agaricomycetidae</taxon>
        <taxon>Agaricales</taxon>
        <taxon>Agaricineae</taxon>
        <taxon>Psathyrellaceae</taxon>
        <taxon>Coprinopsis</taxon>
    </lineage>
</organism>
<keyword evidence="3 15" id="KW-0378">Hydrolase</keyword>
<evidence type="ECO:0000256" key="5">
    <source>
        <dbReference type="ARBA" id="ARBA00022840"/>
    </source>
</evidence>
<sequence>MLASRTLVSILIFSRCLDACGQWRSSRTVHQHPRTALTLPSDVQGQGSLTQIQSPPEREIRRVVLKPISMLPDIYRGVFNKFGSFNAVQSACFDHLVKTDQNLVVSAPTGSGKTVLFELAIIRLHTLNKSVSNPTKCVYVAPTKALCTEKFNEWTTKFEPIGLKCCELTGDTAGFGQDIWGQAKSASIMYGEKWDSLTRNWWFILMNIGSVRSDHERILSLVHLFLVDEVHVLGETRGSTLEVVVSRMKMRGSGTRFVLVSATVPNIDDIACWIGNSQNSGPAITLKFGEEYRPCKLTRHVVGFGRRREQNTFQFVKILDAKLFGVIQKYSAGKPILVFVATRKGVFATAEQLMKEYKECENKRLPVPWTHPSRIDVAFYDKKLSEFGSYGIGVHHAGLTMEDRRSTEQLYIQKQIRILVATSTLAVGVNLPAHLVIVKGVQTFQNGAEVEYSDLDITQMLGRAGRPQFDTEGTAVVMCESELVPKYEAFSQGTSILESSLHRNLAEHINSEIGLGTITSMDTAKTWLRQSFLFQRLRQNPSYYALGDDDAQVTWQERIDNVVSKSVNQLKKNQLVQCKTGTEHDSLISTEYGEIMSKFYIRQNTMVDILTSSKNASLRDLLELISKAEEFTDSKPRASEKSICNILRKHRDIRFEVKKVDSAADKVFVLVQAVLGGISLNAPEYSGSDVQLSLEAFSVFKHVDRIARAIVEVATARKYGRQVKDGLELVRCLSAKAWEDRPIVLRQIDQLGEKSIKVLAENGVTTLDQLRLQSPLRLEALLNRRPGFGYDLLASVDSIPRYELSVKELEVNSDSSNGCVELDLSIGCGLANNEAYTKAKQKKPKRRTFDMTSILTVTSDWEFIDFRRIQTKALKERKTFTAHTTLTKPSQSVFVYISSDNFAGTCKQERYKPDVTPGTFRVPVTKPCTAIELDLEGLEDDPDFWKMTIDDENEEETEELDVAQKKGARSGLTRSLANAQPAPGQSRVPISPAIDLASQVRKLPNGSYDCQNGLPKPPKTPNLPKPSKGKEGTFNSAASDPKPRKTVSKVQRLHAAKDQVAIRNDKKMEDLQRMHDGANVAERLQLPKGQRVKIESPPKSIRAKEKAKRGKPNFELTFSEIGKSSEMNEICFPSLEELDDEDLPLCALDPIPAKNVSSPIGRPGKRSISVSSTDSDMPVVVEVKRTKFDWDEVCCPCEPENTCAHFESVSVQSIPENRPQGSFCQKATMKL</sequence>
<comment type="catalytic activity">
    <reaction evidence="10">
        <text>ATP + H2O = ADP + phosphate + H(+)</text>
        <dbReference type="Rhea" id="RHEA:13065"/>
        <dbReference type="ChEBI" id="CHEBI:15377"/>
        <dbReference type="ChEBI" id="CHEBI:15378"/>
        <dbReference type="ChEBI" id="CHEBI:30616"/>
        <dbReference type="ChEBI" id="CHEBI:43474"/>
        <dbReference type="ChEBI" id="CHEBI:456216"/>
        <dbReference type="EC" id="5.6.2.4"/>
    </reaction>
</comment>
<accession>A0A5C3LB97</accession>
<protein>
    <recommendedName>
        <fullName evidence="9">DNA 3'-5' helicase</fullName>
        <ecNumber evidence="9">5.6.2.4</ecNumber>
    </recommendedName>
</protein>
<feature type="signal peptide" evidence="12">
    <location>
        <begin position="1"/>
        <end position="19"/>
    </location>
</feature>
<gene>
    <name evidence="15" type="ORF">FA15DRAFT_581602</name>
</gene>
<dbReference type="InterPro" id="IPR036390">
    <property type="entry name" value="WH_DNA-bd_sf"/>
</dbReference>
<feature type="compositionally biased region" description="Pro residues" evidence="11">
    <location>
        <begin position="1015"/>
        <end position="1024"/>
    </location>
</feature>
<dbReference type="EC" id="5.6.2.4" evidence="9"/>
<dbReference type="GO" id="GO:0043138">
    <property type="term" value="F:3'-5' DNA helicase activity"/>
    <property type="evidence" value="ECO:0007669"/>
    <property type="project" value="UniProtKB-EC"/>
</dbReference>
<evidence type="ECO:0000256" key="4">
    <source>
        <dbReference type="ARBA" id="ARBA00022806"/>
    </source>
</evidence>